<accession>I4YHM7</accession>
<dbReference type="STRING" id="671144.I4YHM7"/>
<dbReference type="OrthoDB" id="2863306at2759"/>
<dbReference type="InParanoid" id="I4YHM7"/>
<evidence type="ECO:0000313" key="3">
    <source>
        <dbReference type="Proteomes" id="UP000005242"/>
    </source>
</evidence>
<dbReference type="EMBL" id="JH668224">
    <property type="protein sequence ID" value="EIM23469.1"/>
    <property type="molecule type" value="Genomic_DNA"/>
</dbReference>
<reference evidence="2 3" key="1">
    <citation type="journal article" date="2012" name="Fungal Genet. Biol.">
        <title>The genome of the xerotolerant mold Wallemia sebi reveals adaptations to osmotic stress and suggests cryptic sexual reproduction.</title>
        <authorList>
            <person name="Padamsee M."/>
            <person name="Kumar T.K.A."/>
            <person name="Riley R."/>
            <person name="Binder M."/>
            <person name="Boyd A."/>
            <person name="Calvo A.M."/>
            <person name="Furukawa K."/>
            <person name="Hesse C."/>
            <person name="Hohmann S."/>
            <person name="James T.Y."/>
            <person name="LaButti K."/>
            <person name="Lapidus A."/>
            <person name="Lindquist E."/>
            <person name="Lucas S."/>
            <person name="Miller K."/>
            <person name="Shantappa S."/>
            <person name="Grigoriev I.V."/>
            <person name="Hibbett D.S."/>
            <person name="McLaughlin D.J."/>
            <person name="Spatafora J.W."/>
            <person name="Aime M.C."/>
        </authorList>
    </citation>
    <scope>NUCLEOTIDE SEQUENCE [LARGE SCALE GENOMIC DNA]</scope>
    <source>
        <strain evidence="3">ATCC MYA-4683 / CBS 633.66</strain>
    </source>
</reference>
<dbReference type="KEGG" id="wse:WALSEDRAFT_59208"/>
<dbReference type="eggNOG" id="ENOG502SQX0">
    <property type="taxonomic scope" value="Eukaryota"/>
</dbReference>
<dbReference type="OMA" id="AFCNDAD"/>
<sequence>MVKSVSCLTLLTALALTTSVISTGYAVFYDDDNCQDNPGIAVSAENPGCLEEPGRGSIKFHGTGSPFFEQTSLVITPHDSCSCQSQCLGALVTGGEYDAAGCVKLPKGGYSYRFITSGCDPNNCVA</sequence>
<keyword evidence="1" id="KW-0732">Signal</keyword>
<evidence type="ECO:0000256" key="1">
    <source>
        <dbReference type="SAM" id="SignalP"/>
    </source>
</evidence>
<dbReference type="RefSeq" id="XP_006956149.1">
    <property type="nucleotide sequence ID" value="XM_006956087.1"/>
</dbReference>
<feature type="signal peptide" evidence="1">
    <location>
        <begin position="1"/>
        <end position="26"/>
    </location>
</feature>
<gene>
    <name evidence="2" type="ORF">WALSEDRAFT_59208</name>
</gene>
<feature type="chain" id="PRO_5003697808" evidence="1">
    <location>
        <begin position="27"/>
        <end position="126"/>
    </location>
</feature>
<keyword evidence="3" id="KW-1185">Reference proteome</keyword>
<dbReference type="Proteomes" id="UP000005242">
    <property type="component" value="Unassembled WGS sequence"/>
</dbReference>
<dbReference type="HOGENOM" id="CLU_144964_0_0_1"/>
<dbReference type="AlphaFoldDB" id="I4YHM7"/>
<name>I4YHM7_WALMC</name>
<dbReference type="GeneID" id="18473225"/>
<proteinExistence type="predicted"/>
<protein>
    <submittedName>
        <fullName evidence="2">Uncharacterized protein</fullName>
    </submittedName>
</protein>
<organism evidence="2 3">
    <name type="scientific">Wallemia mellicola (strain ATCC MYA-4683 / CBS 633.66)</name>
    <name type="common">Wallemia sebi (CBS 633.66)</name>
    <dbReference type="NCBI Taxonomy" id="671144"/>
    <lineage>
        <taxon>Eukaryota</taxon>
        <taxon>Fungi</taxon>
        <taxon>Dikarya</taxon>
        <taxon>Basidiomycota</taxon>
        <taxon>Wallemiomycotina</taxon>
        <taxon>Wallemiomycetes</taxon>
        <taxon>Wallemiales</taxon>
        <taxon>Wallemiaceae</taxon>
        <taxon>Wallemia</taxon>
    </lineage>
</organism>
<evidence type="ECO:0000313" key="2">
    <source>
        <dbReference type="EMBL" id="EIM23469.1"/>
    </source>
</evidence>